<dbReference type="FunFam" id="3.40.50.300:FF:000032">
    <property type="entry name" value="Export ABC transporter ATP-binding protein"/>
    <property type="match status" value="1"/>
</dbReference>
<sequence length="257" mass="28644">MANMLEVKHINKTYKGQVSYQALKQISFSIEEGGFTAVMGPSGSGKTTLLNIISTIDRPDSGDILIHGENPHRLKRTKLAHFRRKQLGFVFQDFNLLDTLTIGENIMLPLTLEKEAPSVMEEKLHGIAAKLGIENLLNKRTFEVSGGQRQRAAIARAVIHKPSLILADEPTGNLDSKATKDVMKTLQSLNRDDHVTALMVTHDPVAASYCRRVIFIKDGELFNEIYRGENRQVFYEQILDVLSMLGGNANDLSSVRL</sequence>
<dbReference type="GO" id="GO:0098796">
    <property type="term" value="C:membrane protein complex"/>
    <property type="evidence" value="ECO:0007669"/>
    <property type="project" value="UniProtKB-ARBA"/>
</dbReference>
<dbReference type="InterPro" id="IPR003593">
    <property type="entry name" value="AAA+_ATPase"/>
</dbReference>
<accession>A0A0D1JC65</accession>
<dbReference type="SUPFAM" id="SSF52540">
    <property type="entry name" value="P-loop containing nucleoside triphosphate hydrolases"/>
    <property type="match status" value="1"/>
</dbReference>
<dbReference type="GO" id="GO:0005524">
    <property type="term" value="F:ATP binding"/>
    <property type="evidence" value="ECO:0007669"/>
    <property type="project" value="UniProtKB-KW"/>
</dbReference>
<dbReference type="PROSITE" id="PS50893">
    <property type="entry name" value="ABC_TRANSPORTER_2"/>
    <property type="match status" value="1"/>
</dbReference>
<dbReference type="GO" id="GO:0022857">
    <property type="term" value="F:transmembrane transporter activity"/>
    <property type="evidence" value="ECO:0007669"/>
    <property type="project" value="UniProtKB-ARBA"/>
</dbReference>
<dbReference type="EMBL" id="JXBC01000006">
    <property type="protein sequence ID" value="KIU09979.1"/>
    <property type="molecule type" value="Genomic_DNA"/>
</dbReference>
<protein>
    <recommendedName>
        <fullName evidence="5">ABC transporter domain-containing protein</fullName>
    </recommendedName>
</protein>
<dbReference type="PANTHER" id="PTHR42798">
    <property type="entry name" value="LIPOPROTEIN-RELEASING SYSTEM ATP-BINDING PROTEIN LOLD"/>
    <property type="match status" value="1"/>
</dbReference>
<reference evidence="6 7" key="1">
    <citation type="submission" date="2014-12" db="EMBL/GenBank/DDBJ databases">
        <title>Comparative genome analysis of Bacillus coagulans HM-08, Clostridium butyricum HM-68, Bacillus subtilis HM-66 and Bacillus licheniformis BL-09.</title>
        <authorList>
            <person name="Zhang H."/>
        </authorList>
    </citation>
    <scope>NUCLEOTIDE SEQUENCE [LARGE SCALE GENOMIC DNA]</scope>
    <source>
        <strain evidence="6 7">HM-66</strain>
    </source>
</reference>
<comment type="similarity">
    <text evidence="1">Belongs to the ABC transporter superfamily.</text>
</comment>
<name>A0A0D1JC65_BACIU</name>
<dbReference type="InterPro" id="IPR027417">
    <property type="entry name" value="P-loop_NTPase"/>
</dbReference>
<feature type="domain" description="ABC transporter" evidence="5">
    <location>
        <begin position="5"/>
        <end position="243"/>
    </location>
</feature>
<keyword evidence="2" id="KW-0813">Transport</keyword>
<gene>
    <name evidence="6" type="ORF">SC09_Contig28orf00122</name>
</gene>
<dbReference type="PATRIC" id="fig|1423.173.peg.3424"/>
<dbReference type="InterPro" id="IPR017911">
    <property type="entry name" value="MacB-like_ATP-bd"/>
</dbReference>
<evidence type="ECO:0000313" key="6">
    <source>
        <dbReference type="EMBL" id="KIU09979.1"/>
    </source>
</evidence>
<dbReference type="Pfam" id="PF00005">
    <property type="entry name" value="ABC_tran"/>
    <property type="match status" value="1"/>
</dbReference>
<evidence type="ECO:0000256" key="3">
    <source>
        <dbReference type="ARBA" id="ARBA00022741"/>
    </source>
</evidence>
<dbReference type="SMART" id="SM00382">
    <property type="entry name" value="AAA"/>
    <property type="match status" value="1"/>
</dbReference>
<dbReference type="AlphaFoldDB" id="A0A0D1JC65"/>
<evidence type="ECO:0000313" key="7">
    <source>
        <dbReference type="Proteomes" id="UP000032247"/>
    </source>
</evidence>
<dbReference type="InterPro" id="IPR003439">
    <property type="entry name" value="ABC_transporter-like_ATP-bd"/>
</dbReference>
<dbReference type="CDD" id="cd03255">
    <property type="entry name" value="ABC_MJ0796_LolCDE_FtsE"/>
    <property type="match status" value="1"/>
</dbReference>
<organism evidence="6 7">
    <name type="scientific">Bacillus subtilis</name>
    <dbReference type="NCBI Taxonomy" id="1423"/>
    <lineage>
        <taxon>Bacteria</taxon>
        <taxon>Bacillati</taxon>
        <taxon>Bacillota</taxon>
        <taxon>Bacilli</taxon>
        <taxon>Bacillales</taxon>
        <taxon>Bacillaceae</taxon>
        <taxon>Bacillus</taxon>
    </lineage>
</organism>
<proteinExistence type="inferred from homology"/>
<dbReference type="PROSITE" id="PS00211">
    <property type="entry name" value="ABC_TRANSPORTER_1"/>
    <property type="match status" value="1"/>
</dbReference>
<evidence type="ECO:0000256" key="1">
    <source>
        <dbReference type="ARBA" id="ARBA00005417"/>
    </source>
</evidence>
<dbReference type="Gene3D" id="3.40.50.300">
    <property type="entry name" value="P-loop containing nucleotide triphosphate hydrolases"/>
    <property type="match status" value="1"/>
</dbReference>
<evidence type="ECO:0000256" key="2">
    <source>
        <dbReference type="ARBA" id="ARBA00022448"/>
    </source>
</evidence>
<dbReference type="GO" id="GO:0016887">
    <property type="term" value="F:ATP hydrolysis activity"/>
    <property type="evidence" value="ECO:0007669"/>
    <property type="project" value="InterPro"/>
</dbReference>
<dbReference type="STRING" id="483913.AN935_20165"/>
<comment type="caution">
    <text evidence="6">The sequence shown here is derived from an EMBL/GenBank/DDBJ whole genome shotgun (WGS) entry which is preliminary data.</text>
</comment>
<evidence type="ECO:0000259" key="5">
    <source>
        <dbReference type="PROSITE" id="PS50893"/>
    </source>
</evidence>
<keyword evidence="3" id="KW-0547">Nucleotide-binding</keyword>
<dbReference type="Proteomes" id="UP000032247">
    <property type="component" value="Unassembled WGS sequence"/>
</dbReference>
<evidence type="ECO:0000256" key="4">
    <source>
        <dbReference type="ARBA" id="ARBA00022840"/>
    </source>
</evidence>
<dbReference type="InterPro" id="IPR017871">
    <property type="entry name" value="ABC_transporter-like_CS"/>
</dbReference>
<keyword evidence="4" id="KW-0067">ATP-binding</keyword>
<dbReference type="PANTHER" id="PTHR42798:SF7">
    <property type="entry name" value="ALPHA-D-RIBOSE 1-METHYLPHOSPHONATE 5-TRIPHOSPHATE SYNTHASE SUBUNIT PHNL"/>
    <property type="match status" value="1"/>
</dbReference>